<keyword evidence="7" id="KW-1185">Reference proteome</keyword>
<proteinExistence type="predicted"/>
<evidence type="ECO:0000256" key="2">
    <source>
        <dbReference type="ARBA" id="ARBA00022723"/>
    </source>
</evidence>
<sequence length="832" mass="95634">MSSQYPHISHLFSSVPTTPPSSSVIPTFHHHHQLPLLLPGFWFCGDKDKQVRLGFRRRCNAISNPRSQEPVDLLHQQNGLPVISWPYEIVGDETTEEGLKVSVSNDIIEYVKSIKSMLGSMEDGEISISAYDTAWVALVEDLEGNGTPQFPSSLRWIANNQLPDGSWGDGDIFEAHDRLINTLACVIALKSWNLHPDKCEKGMSFFKENLCKLEDENPEHMPIGFEVAFPSLLELARKLELEVPDDSRILREIYARRDLKLTKIPKEIMHNVPTTLLHSLEGMPGLNWEKLLKLQCKDGSFLFSPSSTAFSLMQTNDENCLQYLNKVVQRFGGGVPNVYPVDLFEHIWVVDRLQRLGISRYFQAEIEECVNYIHRYWTKTGICWARNSVVHDLDDTAMGFRLLRLHGYDVSPDVFKHFVRDGKFVCFAGQSTQAVTGMFNLFRATQLLFPGEEVLEDGKQFSSKFLREKQAANELVDKWIIMKDLPGEVGFALDVPWYATLPRVETRFYIEQYGGQDDVWIGKTLYRMPNVNNNEYLQLAKLDYNSCQALHRIEWDNFQKWYEEYNLREYGVGRRTLLLAYFIAAASIFEPEKSKERLAWAKTTVLLETIGSYFDGETGAFSMERKDFVHEFINGIGASRLVNGRKLDTKRGTREVLVRMLHGTIYDMSVDELVAHGRDISSGLRQAWEKWLVRWEVEGDRHKAEGELLVQTIQLLADPWAFEEHLMHHPQYEQLANLTNKICHQIVQFQKRKVHDKGSWSTTGSGYRITTQQIESDMQELVQLILQNSSDGTNSDIKQTFLAVAKSFYYAAFCDLDTINQHIAKVLFERVE</sequence>
<reference evidence="6" key="1">
    <citation type="submission" date="2022-02" db="EMBL/GenBank/DDBJ databases">
        <authorList>
            <person name="Henning P.M."/>
            <person name="McCubbin A.G."/>
            <person name="Shore J.S."/>
        </authorList>
    </citation>
    <scope>NUCLEOTIDE SEQUENCE</scope>
    <source>
        <strain evidence="6">F60SS</strain>
        <tissue evidence="6">Leaves</tissue>
    </source>
</reference>
<feature type="domain" description="Terpene synthase N-terminal" evidence="4">
    <location>
        <begin position="287"/>
        <end position="493"/>
    </location>
</feature>
<feature type="domain" description="Terpene synthase metal-binding" evidence="5">
    <location>
        <begin position="566"/>
        <end position="618"/>
    </location>
</feature>
<dbReference type="PANTHER" id="PTHR31739">
    <property type="entry name" value="ENT-COPALYL DIPHOSPHATE SYNTHASE, CHLOROPLASTIC"/>
    <property type="match status" value="1"/>
</dbReference>
<organism evidence="6 7">
    <name type="scientific">Turnera subulata</name>
    <dbReference type="NCBI Taxonomy" id="218843"/>
    <lineage>
        <taxon>Eukaryota</taxon>
        <taxon>Viridiplantae</taxon>
        <taxon>Streptophyta</taxon>
        <taxon>Embryophyta</taxon>
        <taxon>Tracheophyta</taxon>
        <taxon>Spermatophyta</taxon>
        <taxon>Magnoliopsida</taxon>
        <taxon>eudicotyledons</taxon>
        <taxon>Gunneridae</taxon>
        <taxon>Pentapetalae</taxon>
        <taxon>rosids</taxon>
        <taxon>fabids</taxon>
        <taxon>Malpighiales</taxon>
        <taxon>Passifloraceae</taxon>
        <taxon>Turnera</taxon>
    </lineage>
</organism>
<dbReference type="GO" id="GO:0010333">
    <property type="term" value="F:terpene synthase activity"/>
    <property type="evidence" value="ECO:0007669"/>
    <property type="project" value="InterPro"/>
</dbReference>
<dbReference type="AlphaFoldDB" id="A0A9Q0GAG6"/>
<dbReference type="GO" id="GO:0009686">
    <property type="term" value="P:gibberellin biosynthetic process"/>
    <property type="evidence" value="ECO:0007669"/>
    <property type="project" value="TreeGrafter"/>
</dbReference>
<dbReference type="InterPro" id="IPR005630">
    <property type="entry name" value="Terpene_synthase_metal-bd"/>
</dbReference>
<dbReference type="Pfam" id="PF01397">
    <property type="entry name" value="Terpene_synth"/>
    <property type="match status" value="1"/>
</dbReference>
<dbReference type="EMBL" id="JAKUCV010001424">
    <property type="protein sequence ID" value="KAJ4846430.1"/>
    <property type="molecule type" value="Genomic_DNA"/>
</dbReference>
<protein>
    <submittedName>
        <fullName evidence="6">(-)-kolavenyl diphosphate synthase tps28, chloroplastic</fullName>
    </submittedName>
</protein>
<keyword evidence="3" id="KW-0460">Magnesium</keyword>
<reference evidence="6" key="2">
    <citation type="journal article" date="2023" name="Plants (Basel)">
        <title>Annotation of the Turnera subulata (Passifloraceae) Draft Genome Reveals the S-Locus Evolved after the Divergence of Turneroideae from Passifloroideae in a Stepwise Manner.</title>
        <authorList>
            <person name="Henning P.M."/>
            <person name="Roalson E.H."/>
            <person name="Mir W."/>
            <person name="McCubbin A.G."/>
            <person name="Shore J.S."/>
        </authorList>
    </citation>
    <scope>NUCLEOTIDE SEQUENCE</scope>
    <source>
        <strain evidence="6">F60SS</strain>
    </source>
</reference>
<dbReference type="GO" id="GO:0009507">
    <property type="term" value="C:chloroplast"/>
    <property type="evidence" value="ECO:0007669"/>
    <property type="project" value="TreeGrafter"/>
</dbReference>
<dbReference type="Gene3D" id="1.10.600.10">
    <property type="entry name" value="Farnesyl Diphosphate Synthase"/>
    <property type="match status" value="1"/>
</dbReference>
<dbReference type="SUPFAM" id="SSF48576">
    <property type="entry name" value="Terpenoid synthases"/>
    <property type="match status" value="1"/>
</dbReference>
<name>A0A9Q0GAG6_9ROSI</name>
<dbReference type="OrthoDB" id="2343925at2759"/>
<dbReference type="SUPFAM" id="SSF48239">
    <property type="entry name" value="Terpenoid cyclases/Protein prenyltransferases"/>
    <property type="match status" value="2"/>
</dbReference>
<dbReference type="Gene3D" id="1.50.10.130">
    <property type="entry name" value="Terpene synthase, N-terminal domain"/>
    <property type="match status" value="1"/>
</dbReference>
<dbReference type="InterPro" id="IPR001906">
    <property type="entry name" value="Terpene_synth_N"/>
</dbReference>
<dbReference type="Proteomes" id="UP001141552">
    <property type="component" value="Unassembled WGS sequence"/>
</dbReference>
<dbReference type="InterPro" id="IPR008949">
    <property type="entry name" value="Isoprenoid_synthase_dom_sf"/>
</dbReference>
<accession>A0A9Q0GAG6</accession>
<evidence type="ECO:0000256" key="3">
    <source>
        <dbReference type="ARBA" id="ARBA00022842"/>
    </source>
</evidence>
<gene>
    <name evidence="6" type="primary">TPS28</name>
    <name evidence="6" type="ORF">Tsubulata_032242</name>
</gene>
<dbReference type="FunFam" id="1.50.10.160:FF:000001">
    <property type="entry name" value="Ent-copalyl diphosphate synthase"/>
    <property type="match status" value="1"/>
</dbReference>
<dbReference type="PANTHER" id="PTHR31739:SF4">
    <property type="entry name" value="ENT-COPALYL DIPHOSPHATE SYNTHASE, CHLOROPLASTIC"/>
    <property type="match status" value="1"/>
</dbReference>
<dbReference type="Pfam" id="PF03936">
    <property type="entry name" value="Terpene_synth_C"/>
    <property type="match status" value="1"/>
</dbReference>
<dbReference type="Gene3D" id="1.50.10.160">
    <property type="match status" value="1"/>
</dbReference>
<evidence type="ECO:0000259" key="4">
    <source>
        <dbReference type="Pfam" id="PF01397"/>
    </source>
</evidence>
<dbReference type="FunFam" id="1.50.10.130:FF:000002">
    <property type="entry name" value="Ent-copalyl diphosphate synthase, chloroplastic"/>
    <property type="match status" value="1"/>
</dbReference>
<comment type="caution">
    <text evidence="6">The sequence shown here is derived from an EMBL/GenBank/DDBJ whole genome shotgun (WGS) entry which is preliminary data.</text>
</comment>
<dbReference type="SFLD" id="SFLDG01605">
    <property type="entry name" value="Terpene_Cyclase_Like_1_N-term"/>
    <property type="match status" value="1"/>
</dbReference>
<evidence type="ECO:0000259" key="5">
    <source>
        <dbReference type="Pfam" id="PF03936"/>
    </source>
</evidence>
<comment type="cofactor">
    <cofactor evidence="1">
        <name>Mg(2+)</name>
        <dbReference type="ChEBI" id="CHEBI:18420"/>
    </cofactor>
</comment>
<keyword evidence="2" id="KW-0479">Metal-binding</keyword>
<dbReference type="GO" id="GO:0000287">
    <property type="term" value="F:magnesium ion binding"/>
    <property type="evidence" value="ECO:0007669"/>
    <property type="project" value="InterPro"/>
</dbReference>
<dbReference type="SFLD" id="SFLDG01014">
    <property type="entry name" value="Terpene_Cyclase_Like_1_N-term"/>
    <property type="match status" value="1"/>
</dbReference>
<dbReference type="InterPro" id="IPR036965">
    <property type="entry name" value="Terpene_synth_N_sf"/>
</dbReference>
<dbReference type="InterPro" id="IPR008930">
    <property type="entry name" value="Terpenoid_cyclase/PrenylTrfase"/>
</dbReference>
<evidence type="ECO:0000313" key="7">
    <source>
        <dbReference type="Proteomes" id="UP001141552"/>
    </source>
</evidence>
<evidence type="ECO:0000256" key="1">
    <source>
        <dbReference type="ARBA" id="ARBA00001946"/>
    </source>
</evidence>
<dbReference type="InterPro" id="IPR050148">
    <property type="entry name" value="Terpene_synthase-like"/>
</dbReference>
<evidence type="ECO:0000313" key="6">
    <source>
        <dbReference type="EMBL" id="KAJ4846430.1"/>
    </source>
</evidence>